<gene>
    <name evidence="1" type="ORF">QE152_g27364</name>
</gene>
<comment type="caution">
    <text evidence="1">The sequence shown here is derived from an EMBL/GenBank/DDBJ whole genome shotgun (WGS) entry which is preliminary data.</text>
</comment>
<evidence type="ECO:0000313" key="1">
    <source>
        <dbReference type="EMBL" id="KAK9708134.1"/>
    </source>
</evidence>
<proteinExistence type="predicted"/>
<sequence>MSNKQKLKGKRVYIDDDLTKREREIQGRLIEVAKAERNRGKQVRVGYQKISVEGVKESLKDGRTKNEIGTGKIKMMFWNVAGLMKKLKGGYKEAVTAYMEAFDVVGLVETWMQEDEWKEGWIAETTGGANGDRKVIIGGDWNARTGIMGDPYIDELGNQVVRESKEGRK</sequence>
<keyword evidence="2" id="KW-1185">Reference proteome</keyword>
<accession>A0AAW1JV68</accession>
<protein>
    <recommendedName>
        <fullName evidence="3">Endonuclease/exonuclease/phosphatase domain-containing protein</fullName>
    </recommendedName>
</protein>
<dbReference type="EMBL" id="JASPKY010000335">
    <property type="protein sequence ID" value="KAK9708134.1"/>
    <property type="molecule type" value="Genomic_DNA"/>
</dbReference>
<reference evidence="1 2" key="1">
    <citation type="journal article" date="2024" name="BMC Genomics">
        <title>De novo assembly and annotation of Popillia japonica's genome with initial clues to its potential as an invasive pest.</title>
        <authorList>
            <person name="Cucini C."/>
            <person name="Boschi S."/>
            <person name="Funari R."/>
            <person name="Cardaioli E."/>
            <person name="Iannotti N."/>
            <person name="Marturano G."/>
            <person name="Paoli F."/>
            <person name="Bruttini M."/>
            <person name="Carapelli A."/>
            <person name="Frati F."/>
            <person name="Nardi F."/>
        </authorList>
    </citation>
    <scope>NUCLEOTIDE SEQUENCE [LARGE SCALE GENOMIC DNA]</scope>
    <source>
        <strain evidence="1">DMR45628</strain>
    </source>
</reference>
<name>A0AAW1JV68_POPJA</name>
<organism evidence="1 2">
    <name type="scientific">Popillia japonica</name>
    <name type="common">Japanese beetle</name>
    <dbReference type="NCBI Taxonomy" id="7064"/>
    <lineage>
        <taxon>Eukaryota</taxon>
        <taxon>Metazoa</taxon>
        <taxon>Ecdysozoa</taxon>
        <taxon>Arthropoda</taxon>
        <taxon>Hexapoda</taxon>
        <taxon>Insecta</taxon>
        <taxon>Pterygota</taxon>
        <taxon>Neoptera</taxon>
        <taxon>Endopterygota</taxon>
        <taxon>Coleoptera</taxon>
        <taxon>Polyphaga</taxon>
        <taxon>Scarabaeiformia</taxon>
        <taxon>Scarabaeidae</taxon>
        <taxon>Rutelinae</taxon>
        <taxon>Popillia</taxon>
    </lineage>
</organism>
<evidence type="ECO:0008006" key="3">
    <source>
        <dbReference type="Google" id="ProtNLM"/>
    </source>
</evidence>
<dbReference type="Proteomes" id="UP001458880">
    <property type="component" value="Unassembled WGS sequence"/>
</dbReference>
<evidence type="ECO:0000313" key="2">
    <source>
        <dbReference type="Proteomes" id="UP001458880"/>
    </source>
</evidence>
<dbReference type="AlphaFoldDB" id="A0AAW1JV68"/>